<evidence type="ECO:0000256" key="5">
    <source>
        <dbReference type="SAM" id="MobiDB-lite"/>
    </source>
</evidence>
<dbReference type="PROSITE" id="PS50048">
    <property type="entry name" value="ZN2_CY6_FUNGAL_2"/>
    <property type="match status" value="1"/>
</dbReference>
<feature type="region of interest" description="Disordered" evidence="5">
    <location>
        <begin position="218"/>
        <end position="245"/>
    </location>
</feature>
<feature type="compositionally biased region" description="Low complexity" evidence="5">
    <location>
        <begin position="28"/>
        <end position="45"/>
    </location>
</feature>
<name>B8MCL3_TALSN</name>
<dbReference type="CDD" id="cd00067">
    <property type="entry name" value="GAL4"/>
    <property type="match status" value="1"/>
</dbReference>
<feature type="region of interest" description="Disordered" evidence="5">
    <location>
        <begin position="87"/>
        <end position="129"/>
    </location>
</feature>
<feature type="domain" description="Zn(2)-C6 fungal-type" evidence="6">
    <location>
        <begin position="50"/>
        <end position="80"/>
    </location>
</feature>
<dbReference type="PANTHER" id="PTHR31069:SF31">
    <property type="entry name" value="MONODICTYPHENONE CLUSTER TRANSCRIPTION FACTOR-RELATED"/>
    <property type="match status" value="1"/>
</dbReference>
<dbReference type="PRINTS" id="PR00755">
    <property type="entry name" value="AFLATOXINBRP"/>
</dbReference>
<reference evidence="8" key="1">
    <citation type="journal article" date="2015" name="Genome Announc.">
        <title>Genome sequence of the AIDS-associated pathogen Penicillium marneffei (ATCC18224) and its near taxonomic relative Talaromyces stipitatus (ATCC10500).</title>
        <authorList>
            <person name="Nierman W.C."/>
            <person name="Fedorova-Abrams N.D."/>
            <person name="Andrianopoulos A."/>
        </authorList>
    </citation>
    <scope>NUCLEOTIDE SEQUENCE [LARGE SCALE GENOMIC DNA]</scope>
    <source>
        <strain evidence="8">ATCC 10500 / CBS 375.48 / QM 6759 / NRRL 1006</strain>
    </source>
</reference>
<dbReference type="PhylomeDB" id="B8MCL3"/>
<dbReference type="GO" id="GO:0008270">
    <property type="term" value="F:zinc ion binding"/>
    <property type="evidence" value="ECO:0007669"/>
    <property type="project" value="InterPro"/>
</dbReference>
<dbReference type="VEuPathDB" id="FungiDB:TSTA_125430"/>
<feature type="compositionally biased region" description="Polar residues" evidence="5">
    <location>
        <begin position="115"/>
        <end position="129"/>
    </location>
</feature>
<gene>
    <name evidence="7" type="ORF">TSTA_125430</name>
</gene>
<dbReference type="GO" id="GO:0003677">
    <property type="term" value="F:DNA binding"/>
    <property type="evidence" value="ECO:0007669"/>
    <property type="project" value="UniProtKB-KW"/>
</dbReference>
<evidence type="ECO:0000313" key="8">
    <source>
        <dbReference type="Proteomes" id="UP000001745"/>
    </source>
</evidence>
<dbReference type="InterPro" id="IPR036864">
    <property type="entry name" value="Zn2-C6_fun-type_DNA-bd_sf"/>
</dbReference>
<dbReference type="SUPFAM" id="SSF57701">
    <property type="entry name" value="Zn2/Cys6 DNA-binding domain"/>
    <property type="match status" value="1"/>
</dbReference>
<feature type="region of interest" description="Disordered" evidence="5">
    <location>
        <begin position="146"/>
        <end position="170"/>
    </location>
</feature>
<keyword evidence="4" id="KW-0539">Nucleus</keyword>
<dbReference type="PANTHER" id="PTHR31069">
    <property type="entry name" value="OLEATE-ACTIVATED TRANSCRIPTION FACTOR 1-RELATED"/>
    <property type="match status" value="1"/>
</dbReference>
<feature type="compositionally biased region" description="Polar residues" evidence="5">
    <location>
        <begin position="1"/>
        <end position="27"/>
    </location>
</feature>
<feature type="region of interest" description="Disordered" evidence="5">
    <location>
        <begin position="408"/>
        <end position="445"/>
    </location>
</feature>
<keyword evidence="8" id="KW-1185">Reference proteome</keyword>
<dbReference type="AlphaFoldDB" id="B8MCL3"/>
<dbReference type="EMBL" id="EQ962655">
    <property type="protein sequence ID" value="EED18829.1"/>
    <property type="molecule type" value="Genomic_DNA"/>
</dbReference>
<dbReference type="RefSeq" id="XP_002482821.1">
    <property type="nucleotide sequence ID" value="XM_002482776.1"/>
</dbReference>
<feature type="compositionally biased region" description="Polar residues" evidence="5">
    <location>
        <begin position="94"/>
        <end position="104"/>
    </location>
</feature>
<accession>B8MCL3</accession>
<dbReference type="GO" id="GO:0000981">
    <property type="term" value="F:DNA-binding transcription factor activity, RNA polymerase II-specific"/>
    <property type="evidence" value="ECO:0007669"/>
    <property type="project" value="InterPro"/>
</dbReference>
<dbReference type="GeneID" id="8100322"/>
<keyword evidence="3" id="KW-0804">Transcription</keyword>
<feature type="region of interest" description="Disordered" evidence="5">
    <location>
        <begin position="1"/>
        <end position="45"/>
    </location>
</feature>
<dbReference type="eggNOG" id="ENOG502SZRT">
    <property type="taxonomic scope" value="Eukaryota"/>
</dbReference>
<evidence type="ECO:0000256" key="2">
    <source>
        <dbReference type="ARBA" id="ARBA00023125"/>
    </source>
</evidence>
<organism evidence="7 8">
    <name type="scientific">Talaromyces stipitatus (strain ATCC 10500 / CBS 375.48 / QM 6759 / NRRL 1006)</name>
    <name type="common">Penicillium stipitatum</name>
    <dbReference type="NCBI Taxonomy" id="441959"/>
    <lineage>
        <taxon>Eukaryota</taxon>
        <taxon>Fungi</taxon>
        <taxon>Dikarya</taxon>
        <taxon>Ascomycota</taxon>
        <taxon>Pezizomycotina</taxon>
        <taxon>Eurotiomycetes</taxon>
        <taxon>Eurotiomycetidae</taxon>
        <taxon>Eurotiales</taxon>
        <taxon>Trichocomaceae</taxon>
        <taxon>Talaromyces</taxon>
        <taxon>Talaromyces sect. Talaromyces</taxon>
    </lineage>
</organism>
<evidence type="ECO:0000256" key="1">
    <source>
        <dbReference type="ARBA" id="ARBA00023015"/>
    </source>
</evidence>
<dbReference type="HOGENOM" id="CLU_497988_0_0_1"/>
<evidence type="ECO:0000256" key="4">
    <source>
        <dbReference type="ARBA" id="ARBA00023242"/>
    </source>
</evidence>
<dbReference type="SMART" id="SM00066">
    <property type="entry name" value="GAL4"/>
    <property type="match status" value="1"/>
</dbReference>
<feature type="compositionally biased region" description="Polar residues" evidence="5">
    <location>
        <begin position="218"/>
        <end position="239"/>
    </location>
</feature>
<dbReference type="Pfam" id="PF00172">
    <property type="entry name" value="Zn_clus"/>
    <property type="match status" value="1"/>
</dbReference>
<dbReference type="Gene3D" id="4.10.240.10">
    <property type="entry name" value="Zn(2)-C6 fungal-type DNA-binding domain"/>
    <property type="match status" value="1"/>
</dbReference>
<sequence length="552" mass="61429">MYGAVTNSHNDWQRSSETWGSGNPSKPTTTATAMSSTASGTNSTSKLRQTCDACQAIKTRCSRERPSCARCLTQNIPCHYSISRRIGRPRRLAQPTSPTSSSQIRRSKERIPKASQPSSESTHVAQPQNNFYSLDWTEVDIDADNDTIISDQTPPPSVVDQERSQASLTTTPSIARTQTMNVETSVFPPIHGVMSDLNDRDFFNSCFDNMELTKMRSSLSSSMTNNVRQQADPTSQQNLDDSDADKQSISLSRNFAQHIKPGQSTFPHVGYDEDMPGVSAWDFLNEFPPQAQHNTCRCLESALSITLSIRKGNMYPGGMDLTLDLEVQLREIVPVAIQCNVCKSRQGETLKLLSNAMADVVDLLQQLCNVEFADSTNISALSKQQLPTPSKPDRLEWGQPPYLNARFMPNSHQPISHERSGSDISGSSGAQDKLPSPKSIASEQNPVVMIPTSPSPEKGHWRILVGRHLLVGDDRKFVLIHLLRRRLFALSNVLESLIRAMQDLRIAIRREQSFVAFKDDALNTTSEMDTRRSMKTASKLYDIIDQLEGIRI</sequence>
<dbReference type="InterPro" id="IPR001138">
    <property type="entry name" value="Zn2Cys6_DnaBD"/>
</dbReference>
<dbReference type="InterPro" id="IPR050675">
    <property type="entry name" value="OAF3"/>
</dbReference>
<keyword evidence="1" id="KW-0805">Transcription regulation</keyword>
<proteinExistence type="predicted"/>
<protein>
    <submittedName>
        <fullName evidence="7">AflR-like C6 transcription factor, putative</fullName>
    </submittedName>
</protein>
<dbReference type="InParanoid" id="B8MCL3"/>
<evidence type="ECO:0000259" key="6">
    <source>
        <dbReference type="PROSITE" id="PS50048"/>
    </source>
</evidence>
<evidence type="ECO:0000313" key="7">
    <source>
        <dbReference type="EMBL" id="EED18829.1"/>
    </source>
</evidence>
<evidence type="ECO:0000256" key="3">
    <source>
        <dbReference type="ARBA" id="ARBA00023163"/>
    </source>
</evidence>
<keyword evidence="2" id="KW-0238">DNA-binding</keyword>
<dbReference type="OrthoDB" id="2943660at2759"/>
<dbReference type="Proteomes" id="UP000001745">
    <property type="component" value="Unassembled WGS sequence"/>
</dbReference>